<name>A0AAD5T6A2_9FUNG</name>
<organism evidence="6 7">
    <name type="scientific">Physocladia obscura</name>
    <dbReference type="NCBI Taxonomy" id="109957"/>
    <lineage>
        <taxon>Eukaryota</taxon>
        <taxon>Fungi</taxon>
        <taxon>Fungi incertae sedis</taxon>
        <taxon>Chytridiomycota</taxon>
        <taxon>Chytridiomycota incertae sedis</taxon>
        <taxon>Chytridiomycetes</taxon>
        <taxon>Chytridiales</taxon>
        <taxon>Chytriomycetaceae</taxon>
        <taxon>Physocladia</taxon>
    </lineage>
</organism>
<dbReference type="Proteomes" id="UP001211907">
    <property type="component" value="Unassembled WGS sequence"/>
</dbReference>
<dbReference type="InterPro" id="IPR011356">
    <property type="entry name" value="Leucine_aapep/pepB"/>
</dbReference>
<evidence type="ECO:0000313" key="7">
    <source>
        <dbReference type="Proteomes" id="UP001211907"/>
    </source>
</evidence>
<keyword evidence="2 6" id="KW-0031">Aminopeptidase</keyword>
<dbReference type="GO" id="GO:0005737">
    <property type="term" value="C:cytoplasm"/>
    <property type="evidence" value="ECO:0007669"/>
    <property type="project" value="InterPro"/>
</dbReference>
<dbReference type="InterPro" id="IPR000819">
    <property type="entry name" value="Peptidase_M17_C"/>
</dbReference>
<proteinExistence type="inferred from homology"/>
<feature type="domain" description="Cytosol aminopeptidase" evidence="5">
    <location>
        <begin position="19"/>
        <end position="26"/>
    </location>
</feature>
<dbReference type="GO" id="GO:0070006">
    <property type="term" value="F:metalloaminopeptidase activity"/>
    <property type="evidence" value="ECO:0007669"/>
    <property type="project" value="InterPro"/>
</dbReference>
<dbReference type="Gene3D" id="3.40.630.10">
    <property type="entry name" value="Zn peptidases"/>
    <property type="match status" value="1"/>
</dbReference>
<dbReference type="GO" id="GO:0006508">
    <property type="term" value="P:proteolysis"/>
    <property type="evidence" value="ECO:0007669"/>
    <property type="project" value="UniProtKB-KW"/>
</dbReference>
<protein>
    <submittedName>
        <fullName evidence="6">Aminopeptidase npepl1</fullName>
    </submittedName>
</protein>
<evidence type="ECO:0000256" key="3">
    <source>
        <dbReference type="ARBA" id="ARBA00022670"/>
    </source>
</evidence>
<dbReference type="PROSITE" id="PS00631">
    <property type="entry name" value="CYTOSOL_AP"/>
    <property type="match status" value="1"/>
</dbReference>
<dbReference type="SUPFAM" id="SSF53187">
    <property type="entry name" value="Zn-dependent exopeptidases"/>
    <property type="match status" value="1"/>
</dbReference>
<dbReference type="AlphaFoldDB" id="A0AAD5T6A2"/>
<dbReference type="Pfam" id="PF00883">
    <property type="entry name" value="Peptidase_M17"/>
    <property type="match status" value="1"/>
</dbReference>
<reference evidence="6" key="1">
    <citation type="submission" date="2020-05" db="EMBL/GenBank/DDBJ databases">
        <title>Phylogenomic resolution of chytrid fungi.</title>
        <authorList>
            <person name="Stajich J.E."/>
            <person name="Amses K."/>
            <person name="Simmons R."/>
            <person name="Seto K."/>
            <person name="Myers J."/>
            <person name="Bonds A."/>
            <person name="Quandt C.A."/>
            <person name="Barry K."/>
            <person name="Liu P."/>
            <person name="Grigoriev I."/>
            <person name="Longcore J.E."/>
            <person name="James T.Y."/>
        </authorList>
    </citation>
    <scope>NUCLEOTIDE SEQUENCE</scope>
    <source>
        <strain evidence="6">JEL0513</strain>
    </source>
</reference>
<comment type="similarity">
    <text evidence="1">Belongs to the peptidase M17 family.</text>
</comment>
<comment type="caution">
    <text evidence="6">The sequence shown here is derived from an EMBL/GenBank/DDBJ whole genome shotgun (WGS) entry which is preliminary data.</text>
</comment>
<evidence type="ECO:0000256" key="4">
    <source>
        <dbReference type="ARBA" id="ARBA00022801"/>
    </source>
</evidence>
<dbReference type="PANTHER" id="PTHR11963:SF48">
    <property type="entry name" value="DIPEPTIDASE B, ISOFORM A"/>
    <property type="match status" value="1"/>
</dbReference>
<evidence type="ECO:0000259" key="5">
    <source>
        <dbReference type="PROSITE" id="PS00631"/>
    </source>
</evidence>
<keyword evidence="4" id="KW-0378">Hydrolase</keyword>
<accession>A0AAD5T6A2</accession>
<gene>
    <name evidence="6" type="primary">NPEPL1_3</name>
    <name evidence="6" type="ORF">HK100_005918</name>
</gene>
<dbReference type="GO" id="GO:0030145">
    <property type="term" value="F:manganese ion binding"/>
    <property type="evidence" value="ECO:0007669"/>
    <property type="project" value="InterPro"/>
</dbReference>
<keyword evidence="7" id="KW-1185">Reference proteome</keyword>
<evidence type="ECO:0000313" key="6">
    <source>
        <dbReference type="EMBL" id="KAJ3131888.1"/>
    </source>
</evidence>
<dbReference type="PANTHER" id="PTHR11963">
    <property type="entry name" value="LEUCINE AMINOPEPTIDASE-RELATED"/>
    <property type="match status" value="1"/>
</dbReference>
<keyword evidence="3" id="KW-0645">Protease</keyword>
<evidence type="ECO:0000256" key="1">
    <source>
        <dbReference type="ARBA" id="ARBA00009528"/>
    </source>
</evidence>
<dbReference type="EMBL" id="JADGJH010000275">
    <property type="protein sequence ID" value="KAJ3131888.1"/>
    <property type="molecule type" value="Genomic_DNA"/>
</dbReference>
<dbReference type="PRINTS" id="PR00481">
    <property type="entry name" value="LAMNOPPTDASE"/>
</dbReference>
<sequence>MRPDDIIIAHSGKTIEVNNTDAEGRLVLCDGAAHACKALSANIIVDMATLTGAQAYATGLRHGGVLSNSRVFENMVVEAGRGVGDLAYPLLFCPELVGIATLMKSDIADMKNSASDRSNAPASGAGMFVHAHLVPEEKWIEDGEGWWAHIDMAYPVTVNSRGTGYGVGLLWNLAIRLDELFST</sequence>
<evidence type="ECO:0000256" key="2">
    <source>
        <dbReference type="ARBA" id="ARBA00022438"/>
    </source>
</evidence>